<dbReference type="Pfam" id="PF00106">
    <property type="entry name" value="adh_short"/>
    <property type="match status" value="1"/>
</dbReference>
<evidence type="ECO:0000313" key="5">
    <source>
        <dbReference type="Proteomes" id="UP000694866"/>
    </source>
</evidence>
<sequence>MDRWIGKIAVITGASSGIGLTTAKALVQSGMIVVGLARRKDRMETEMNDMPEARGKFHAIQCDVSNDNDVVESFKWIKNNVGKVQVLINNAGILVKGKFTDLENATLQNIINVNVMGTVFCAREALKVIQADNLPGHIININSIVGHRAVKPEREDINIYIASKHAITGFSETLVREVMGQNIRVTSISPGLVQTNLMGPVDLTKLGLPVLQPKDVADSIIHVLGKPQNVQVKELIITSLGENLP</sequence>
<evidence type="ECO:0000256" key="1">
    <source>
        <dbReference type="ARBA" id="ARBA00006484"/>
    </source>
</evidence>
<reference evidence="4" key="1">
    <citation type="submission" date="2015-01" db="EMBL/GenBank/DDBJ databases">
        <title>Transcriptome Assembly of Fopius arisanus.</title>
        <authorList>
            <person name="Geib S."/>
        </authorList>
    </citation>
    <scope>NUCLEOTIDE SEQUENCE</scope>
</reference>
<evidence type="ECO:0000256" key="3">
    <source>
        <dbReference type="RuleBase" id="RU000363"/>
    </source>
</evidence>
<evidence type="ECO:0000313" key="6">
    <source>
        <dbReference type="RefSeq" id="XP_011306997.1"/>
    </source>
</evidence>
<dbReference type="GeneID" id="105268844"/>
<proteinExistence type="inferred from homology"/>
<dbReference type="PRINTS" id="PR00080">
    <property type="entry name" value="SDRFAMILY"/>
</dbReference>
<dbReference type="Proteomes" id="UP000694866">
    <property type="component" value="Unplaced"/>
</dbReference>
<dbReference type="PANTHER" id="PTHR43115:SF4">
    <property type="entry name" value="DEHYDROGENASE_REDUCTASE SDR FAMILY MEMBER 11"/>
    <property type="match status" value="1"/>
</dbReference>
<organism evidence="4">
    <name type="scientific">Fopius arisanus</name>
    <dbReference type="NCBI Taxonomy" id="64838"/>
    <lineage>
        <taxon>Eukaryota</taxon>
        <taxon>Metazoa</taxon>
        <taxon>Ecdysozoa</taxon>
        <taxon>Arthropoda</taxon>
        <taxon>Hexapoda</taxon>
        <taxon>Insecta</taxon>
        <taxon>Pterygota</taxon>
        <taxon>Neoptera</taxon>
        <taxon>Endopterygota</taxon>
        <taxon>Hymenoptera</taxon>
        <taxon>Apocrita</taxon>
        <taxon>Ichneumonoidea</taxon>
        <taxon>Braconidae</taxon>
        <taxon>Opiinae</taxon>
        <taxon>Fopius</taxon>
    </lineage>
</organism>
<dbReference type="SUPFAM" id="SSF51735">
    <property type="entry name" value="NAD(P)-binding Rossmann-fold domains"/>
    <property type="match status" value="1"/>
</dbReference>
<dbReference type="OrthoDB" id="1933717at2759"/>
<evidence type="ECO:0000256" key="2">
    <source>
        <dbReference type="ARBA" id="ARBA00023002"/>
    </source>
</evidence>
<dbReference type="PRINTS" id="PR00081">
    <property type="entry name" value="GDHRDH"/>
</dbReference>
<accession>A0A9R1TD38</accession>
<dbReference type="FunFam" id="3.40.50.720:FF:000047">
    <property type="entry name" value="NADP-dependent L-serine/L-allo-threonine dehydrogenase"/>
    <property type="match status" value="1"/>
</dbReference>
<reference evidence="6" key="2">
    <citation type="submission" date="2025-04" db="UniProtKB">
        <authorList>
            <consortium name="RefSeq"/>
        </authorList>
    </citation>
    <scope>IDENTIFICATION</scope>
    <source>
        <strain evidence="6">USDA-PBARC FA_bdor</strain>
        <tissue evidence="6">Whole organism</tissue>
    </source>
</reference>
<dbReference type="KEGG" id="fas:105268844"/>
<gene>
    <name evidence="4" type="primary">Dhrs11_0</name>
    <name evidence="6" type="synonym">LOC105268844</name>
    <name evidence="4" type="ORF">g.6805</name>
</gene>
<dbReference type="GO" id="GO:0016616">
    <property type="term" value="F:oxidoreductase activity, acting on the CH-OH group of donors, NAD or NADP as acceptor"/>
    <property type="evidence" value="ECO:0007669"/>
    <property type="project" value="UniProtKB-ARBA"/>
</dbReference>
<dbReference type="InterPro" id="IPR002347">
    <property type="entry name" value="SDR_fam"/>
</dbReference>
<evidence type="ECO:0000313" key="4">
    <source>
        <dbReference type="EMBL" id="JAG84766.1"/>
    </source>
</evidence>
<name>A0A0C9REG3_9HYME</name>
<keyword evidence="5" id="KW-1185">Reference proteome</keyword>
<dbReference type="AlphaFoldDB" id="A0A0C9REG3"/>
<dbReference type="EMBL" id="GBYB01014999">
    <property type="protein sequence ID" value="JAG84766.1"/>
    <property type="molecule type" value="Transcribed_RNA"/>
</dbReference>
<dbReference type="RefSeq" id="XP_011306997.1">
    <property type="nucleotide sequence ID" value="XM_011308695.1"/>
</dbReference>
<dbReference type="InterPro" id="IPR036291">
    <property type="entry name" value="NAD(P)-bd_dom_sf"/>
</dbReference>
<protein>
    <submittedName>
        <fullName evidence="6">Dehydrogenase/reductase SDR family member 11</fullName>
    </submittedName>
    <submittedName>
        <fullName evidence="4">Dhrs11_0 protein</fullName>
    </submittedName>
</protein>
<comment type="similarity">
    <text evidence="1 3">Belongs to the short-chain dehydrogenases/reductases (SDR) family.</text>
</comment>
<dbReference type="Gene3D" id="3.40.50.720">
    <property type="entry name" value="NAD(P)-binding Rossmann-like Domain"/>
    <property type="match status" value="1"/>
</dbReference>
<accession>A0A0C9REG3</accession>
<dbReference type="PANTHER" id="PTHR43115">
    <property type="entry name" value="DEHYDROGENASE/REDUCTASE SDR FAMILY MEMBER 11"/>
    <property type="match status" value="1"/>
</dbReference>
<keyword evidence="2" id="KW-0560">Oxidoreductase</keyword>